<dbReference type="Proteomes" id="UP000287651">
    <property type="component" value="Unassembled WGS sequence"/>
</dbReference>
<gene>
    <name evidence="2" type="ORF">B296_00037809</name>
</gene>
<reference evidence="2 3" key="1">
    <citation type="journal article" date="2014" name="Agronomy (Basel)">
        <title>A Draft Genome Sequence for Ensete ventricosum, the Drought-Tolerant Tree Against Hunger.</title>
        <authorList>
            <person name="Harrison J."/>
            <person name="Moore K.A."/>
            <person name="Paszkiewicz K."/>
            <person name="Jones T."/>
            <person name="Grant M."/>
            <person name="Ambacheew D."/>
            <person name="Muzemil S."/>
            <person name="Studholme D.J."/>
        </authorList>
    </citation>
    <scope>NUCLEOTIDE SEQUENCE [LARGE SCALE GENOMIC DNA]</scope>
</reference>
<feature type="compositionally biased region" description="Basic and acidic residues" evidence="1">
    <location>
        <begin position="15"/>
        <end position="42"/>
    </location>
</feature>
<evidence type="ECO:0000313" key="2">
    <source>
        <dbReference type="EMBL" id="RRT41862.1"/>
    </source>
</evidence>
<evidence type="ECO:0000256" key="1">
    <source>
        <dbReference type="SAM" id="MobiDB-lite"/>
    </source>
</evidence>
<accession>A0A426XR09</accession>
<protein>
    <submittedName>
        <fullName evidence="2">Uncharacterized protein</fullName>
    </submittedName>
</protein>
<dbReference type="AlphaFoldDB" id="A0A426XR09"/>
<feature type="compositionally biased region" description="Basic and acidic residues" evidence="1">
    <location>
        <begin position="59"/>
        <end position="89"/>
    </location>
</feature>
<feature type="region of interest" description="Disordered" evidence="1">
    <location>
        <begin position="1"/>
        <end position="97"/>
    </location>
</feature>
<organism evidence="2 3">
    <name type="scientific">Ensete ventricosum</name>
    <name type="common">Abyssinian banana</name>
    <name type="synonym">Musa ensete</name>
    <dbReference type="NCBI Taxonomy" id="4639"/>
    <lineage>
        <taxon>Eukaryota</taxon>
        <taxon>Viridiplantae</taxon>
        <taxon>Streptophyta</taxon>
        <taxon>Embryophyta</taxon>
        <taxon>Tracheophyta</taxon>
        <taxon>Spermatophyta</taxon>
        <taxon>Magnoliopsida</taxon>
        <taxon>Liliopsida</taxon>
        <taxon>Zingiberales</taxon>
        <taxon>Musaceae</taxon>
        <taxon>Ensete</taxon>
    </lineage>
</organism>
<proteinExistence type="predicted"/>
<evidence type="ECO:0000313" key="3">
    <source>
        <dbReference type="Proteomes" id="UP000287651"/>
    </source>
</evidence>
<sequence length="224" mass="25260">MRREESFGIKPGPPLERELERADPVKDETLEADRRRGAEMGSRRCLRWPGEEMTGGEAGGERVGFRSPRTGEEARERRSAVGFGRRGEKGAAMGRGNGVPSFIPEEVEEKRVIPPHLLLGLRSCLFSWKPLPLLTSFSAAGDVPFILFLGDPSRFGSVPFASVWNRAHTLFRFTLRFILHESRTLARSPRSRNSTTIYYIIEVTESGRDERSRNHVFDTDLKAS</sequence>
<comment type="caution">
    <text evidence="2">The sequence shown here is derived from an EMBL/GenBank/DDBJ whole genome shotgun (WGS) entry which is preliminary data.</text>
</comment>
<dbReference type="EMBL" id="AMZH03018241">
    <property type="protein sequence ID" value="RRT41862.1"/>
    <property type="molecule type" value="Genomic_DNA"/>
</dbReference>
<name>A0A426XR09_ENSVE</name>